<evidence type="ECO:0000313" key="3">
    <source>
        <dbReference type="Proteomes" id="UP000271974"/>
    </source>
</evidence>
<feature type="region of interest" description="Disordered" evidence="1">
    <location>
        <begin position="157"/>
        <end position="213"/>
    </location>
</feature>
<dbReference type="EMBL" id="RQTK01003813">
    <property type="protein sequence ID" value="RUS68402.1"/>
    <property type="molecule type" value="Genomic_DNA"/>
</dbReference>
<accession>A0A3S1AU64</accession>
<dbReference type="AlphaFoldDB" id="A0A3S1AU64"/>
<gene>
    <name evidence="2" type="ORF">EGW08_023836</name>
</gene>
<dbReference type="Proteomes" id="UP000271974">
    <property type="component" value="Unassembled WGS sequence"/>
</dbReference>
<name>A0A3S1AU64_ELYCH</name>
<reference evidence="2 3" key="1">
    <citation type="submission" date="2019-01" db="EMBL/GenBank/DDBJ databases">
        <title>A draft genome assembly of the solar-powered sea slug Elysia chlorotica.</title>
        <authorList>
            <person name="Cai H."/>
            <person name="Li Q."/>
            <person name="Fang X."/>
            <person name="Li J."/>
            <person name="Curtis N.E."/>
            <person name="Altenburger A."/>
            <person name="Shibata T."/>
            <person name="Feng M."/>
            <person name="Maeda T."/>
            <person name="Schwartz J.A."/>
            <person name="Shigenobu S."/>
            <person name="Lundholm N."/>
            <person name="Nishiyama T."/>
            <person name="Yang H."/>
            <person name="Hasebe M."/>
            <person name="Li S."/>
            <person name="Pierce S.K."/>
            <person name="Wang J."/>
        </authorList>
    </citation>
    <scope>NUCLEOTIDE SEQUENCE [LARGE SCALE GENOMIC DNA]</scope>
    <source>
        <strain evidence="2">EC2010</strain>
        <tissue evidence="2">Whole organism of an adult</tissue>
    </source>
</reference>
<evidence type="ECO:0000256" key="1">
    <source>
        <dbReference type="SAM" id="MobiDB-lite"/>
    </source>
</evidence>
<protein>
    <submittedName>
        <fullName evidence="2">Uncharacterized protein</fullName>
    </submittedName>
</protein>
<keyword evidence="3" id="KW-1185">Reference proteome</keyword>
<evidence type="ECO:0000313" key="2">
    <source>
        <dbReference type="EMBL" id="RUS68402.1"/>
    </source>
</evidence>
<feature type="compositionally biased region" description="Polar residues" evidence="1">
    <location>
        <begin position="180"/>
        <end position="193"/>
    </location>
</feature>
<sequence length="213" mass="24243">MHKGAVSQLLPHLRNLLPLSRFTNALDLDFLNAVSKVLRIHLLLKRSKQPSTSSYGTHLRNFHSAGFINALDLDFSNASLFLLLPTPPRKEQDGEKNFVKLHIHFFCCFPLHHGKSKMARKTFSLGARARQNPQKKRWARVKAAQYQQDYRERQRLKEQLSVSPPTPAFASPPSLLKCSKQLSPSSYPTSGTSFHPPVKAAQYQQDETERGRE</sequence>
<proteinExistence type="predicted"/>
<comment type="caution">
    <text evidence="2">The sequence shown here is derived from an EMBL/GenBank/DDBJ whole genome shotgun (WGS) entry which is preliminary data.</text>
</comment>
<organism evidence="2 3">
    <name type="scientific">Elysia chlorotica</name>
    <name type="common">Eastern emerald elysia</name>
    <name type="synonym">Sea slug</name>
    <dbReference type="NCBI Taxonomy" id="188477"/>
    <lineage>
        <taxon>Eukaryota</taxon>
        <taxon>Metazoa</taxon>
        <taxon>Spiralia</taxon>
        <taxon>Lophotrochozoa</taxon>
        <taxon>Mollusca</taxon>
        <taxon>Gastropoda</taxon>
        <taxon>Heterobranchia</taxon>
        <taxon>Euthyneura</taxon>
        <taxon>Panpulmonata</taxon>
        <taxon>Sacoglossa</taxon>
        <taxon>Placobranchoidea</taxon>
        <taxon>Plakobranchidae</taxon>
        <taxon>Elysia</taxon>
    </lineage>
</organism>